<gene>
    <name evidence="3" type="ORF">OXD698_LOCUS50205</name>
</gene>
<comment type="caution">
    <text evidence="1">Lacks conserved residue(s) required for the propagation of feature annotation.</text>
</comment>
<dbReference type="PROSITE" id="PS50025">
    <property type="entry name" value="LAM_G_DOMAIN"/>
    <property type="match status" value="1"/>
</dbReference>
<reference evidence="3" key="1">
    <citation type="submission" date="2021-02" db="EMBL/GenBank/DDBJ databases">
        <authorList>
            <person name="Nowell W R."/>
        </authorList>
    </citation>
    <scope>NUCLEOTIDE SEQUENCE</scope>
</reference>
<dbReference type="EMBL" id="CAJOAZ010023693">
    <property type="protein sequence ID" value="CAF4377882.1"/>
    <property type="molecule type" value="Genomic_DNA"/>
</dbReference>
<comment type="caution">
    <text evidence="3">The sequence shown here is derived from an EMBL/GenBank/DDBJ whole genome shotgun (WGS) entry which is preliminary data.</text>
</comment>
<dbReference type="Proteomes" id="UP000663844">
    <property type="component" value="Unassembled WGS sequence"/>
</dbReference>
<feature type="non-terminal residue" evidence="3">
    <location>
        <position position="1"/>
    </location>
</feature>
<dbReference type="InterPro" id="IPR013320">
    <property type="entry name" value="ConA-like_dom_sf"/>
</dbReference>
<dbReference type="AlphaFoldDB" id="A0A820MU07"/>
<evidence type="ECO:0000256" key="1">
    <source>
        <dbReference type="PROSITE-ProRule" id="PRU00122"/>
    </source>
</evidence>
<proteinExistence type="predicted"/>
<accession>A0A820MU07</accession>
<protein>
    <recommendedName>
        <fullName evidence="2">Laminin G domain-containing protein</fullName>
    </recommendedName>
</protein>
<dbReference type="SUPFAM" id="SSF49899">
    <property type="entry name" value="Concanavalin A-like lectins/glucanases"/>
    <property type="match status" value="1"/>
</dbReference>
<evidence type="ECO:0000313" key="3">
    <source>
        <dbReference type="EMBL" id="CAF4377882.1"/>
    </source>
</evidence>
<dbReference type="InterPro" id="IPR001791">
    <property type="entry name" value="Laminin_G"/>
</dbReference>
<feature type="domain" description="Laminin G" evidence="2">
    <location>
        <begin position="1"/>
        <end position="83"/>
    </location>
</feature>
<organism evidence="3 4">
    <name type="scientific">Adineta steineri</name>
    <dbReference type="NCBI Taxonomy" id="433720"/>
    <lineage>
        <taxon>Eukaryota</taxon>
        <taxon>Metazoa</taxon>
        <taxon>Spiralia</taxon>
        <taxon>Gnathifera</taxon>
        <taxon>Rotifera</taxon>
        <taxon>Eurotatoria</taxon>
        <taxon>Bdelloidea</taxon>
        <taxon>Adinetida</taxon>
        <taxon>Adinetidae</taxon>
        <taxon>Adineta</taxon>
    </lineage>
</organism>
<evidence type="ECO:0000259" key="2">
    <source>
        <dbReference type="PROSITE" id="PS50025"/>
    </source>
</evidence>
<dbReference type="Pfam" id="PF02210">
    <property type="entry name" value="Laminin_G_2"/>
    <property type="match status" value="1"/>
</dbReference>
<sequence length="84" mass="9204">RVIQEESQSAFTGLDLDGKLYVGGAPNHMERGITVRPNFQGCLENVLYVSPSTNSILDILQNLQRQNPFYGLEQGMVGSGAMCE</sequence>
<evidence type="ECO:0000313" key="4">
    <source>
        <dbReference type="Proteomes" id="UP000663844"/>
    </source>
</evidence>
<name>A0A820MU07_9BILA</name>
<feature type="non-terminal residue" evidence="3">
    <location>
        <position position="84"/>
    </location>
</feature>
<dbReference type="Gene3D" id="2.60.120.200">
    <property type="match status" value="1"/>
</dbReference>